<keyword evidence="3" id="KW-1185">Reference proteome</keyword>
<accession>A0AAD9SVA9</accession>
<gene>
    <name evidence="2" type="ORF">QTJ16_006999</name>
</gene>
<name>A0AAD9SVA9_9HELO</name>
<dbReference type="Proteomes" id="UP001285354">
    <property type="component" value="Unassembled WGS sequence"/>
</dbReference>
<organism evidence="2 3">
    <name type="scientific">Diplocarpon rosae</name>
    <dbReference type="NCBI Taxonomy" id="946125"/>
    <lineage>
        <taxon>Eukaryota</taxon>
        <taxon>Fungi</taxon>
        <taxon>Dikarya</taxon>
        <taxon>Ascomycota</taxon>
        <taxon>Pezizomycotina</taxon>
        <taxon>Leotiomycetes</taxon>
        <taxon>Helotiales</taxon>
        <taxon>Drepanopezizaceae</taxon>
        <taxon>Diplocarpon</taxon>
    </lineage>
</organism>
<evidence type="ECO:0000313" key="2">
    <source>
        <dbReference type="EMBL" id="KAK2623818.1"/>
    </source>
</evidence>
<protein>
    <submittedName>
        <fullName evidence="2">Uncharacterized protein</fullName>
    </submittedName>
</protein>
<sequence length="347" mass="35232">MYSQTFMLPIFVAMSEARFGQEQIPIPAISALTAFGNSGEASTLAGQSISFLLAAANPCGKLSHADKIVTALGTDPKVIAAARSLVAAEQNFNPFLVSIPSVCDDATLPATQELRGVVPLVDPAVSGSDNENSNSGKSLTAPFDATGLSVGEVMAAQGFANFTTQAADSTIGDTPAAGIGGVAAATPVASTVNAVSSATPACAPSTFVTMTGTAVTDAVTGNFAGFVASSITGLDFGLCTPTIKFEAGLNGRKETEFTFQAIDPVVNKGQQEALNPNIITNRICDQLSNVCAANADAKTACISAKAAISTLETRDKTTADKWNESLGFAGTDTNPDQAPKAGLVGHT</sequence>
<comment type="caution">
    <text evidence="2">The sequence shown here is derived from an EMBL/GenBank/DDBJ whole genome shotgun (WGS) entry which is preliminary data.</text>
</comment>
<feature type="region of interest" description="Disordered" evidence="1">
    <location>
        <begin position="326"/>
        <end position="347"/>
    </location>
</feature>
<evidence type="ECO:0000256" key="1">
    <source>
        <dbReference type="SAM" id="MobiDB-lite"/>
    </source>
</evidence>
<dbReference type="EMBL" id="JAUBYV010000012">
    <property type="protein sequence ID" value="KAK2623818.1"/>
    <property type="molecule type" value="Genomic_DNA"/>
</dbReference>
<evidence type="ECO:0000313" key="3">
    <source>
        <dbReference type="Proteomes" id="UP001285354"/>
    </source>
</evidence>
<reference evidence="2" key="1">
    <citation type="submission" date="2023-06" db="EMBL/GenBank/DDBJ databases">
        <title>Draft genome of Marssonina rosae.</title>
        <authorList>
            <person name="Cheng Q."/>
        </authorList>
    </citation>
    <scope>NUCLEOTIDE SEQUENCE</scope>
    <source>
        <strain evidence="2">R4</strain>
    </source>
</reference>
<proteinExistence type="predicted"/>
<dbReference type="AlphaFoldDB" id="A0AAD9SVA9"/>